<comment type="caution">
    <text evidence="6">The sequence shown here is derived from an EMBL/GenBank/DDBJ whole genome shotgun (WGS) entry which is preliminary data.</text>
</comment>
<feature type="domain" description="HTH tetR-type" evidence="5">
    <location>
        <begin position="41"/>
        <end position="101"/>
    </location>
</feature>
<dbReference type="PANTHER" id="PTHR30055:SF151">
    <property type="entry name" value="TRANSCRIPTIONAL REGULATORY PROTEIN"/>
    <property type="match status" value="1"/>
</dbReference>
<accession>A0A2A9EP12</accession>
<reference evidence="6 7" key="1">
    <citation type="submission" date="2017-10" db="EMBL/GenBank/DDBJ databases">
        <title>Sequencing the genomes of 1000 actinobacteria strains.</title>
        <authorList>
            <person name="Klenk H.-P."/>
        </authorList>
    </citation>
    <scope>NUCLEOTIDE SEQUENCE [LARGE SCALE GENOMIC DNA]</scope>
    <source>
        <strain evidence="6 7">DSM 21838</strain>
    </source>
</reference>
<dbReference type="InterPro" id="IPR001647">
    <property type="entry name" value="HTH_TetR"/>
</dbReference>
<organism evidence="6 7">
    <name type="scientific">Georgenia soli</name>
    <dbReference type="NCBI Taxonomy" id="638953"/>
    <lineage>
        <taxon>Bacteria</taxon>
        <taxon>Bacillati</taxon>
        <taxon>Actinomycetota</taxon>
        <taxon>Actinomycetes</taxon>
        <taxon>Micrococcales</taxon>
        <taxon>Bogoriellaceae</taxon>
        <taxon>Georgenia</taxon>
    </lineage>
</organism>
<evidence type="ECO:0000256" key="4">
    <source>
        <dbReference type="PROSITE-ProRule" id="PRU00335"/>
    </source>
</evidence>
<dbReference type="AlphaFoldDB" id="A0A2A9EP12"/>
<dbReference type="Pfam" id="PF00440">
    <property type="entry name" value="TetR_N"/>
    <property type="match status" value="1"/>
</dbReference>
<dbReference type="InterPro" id="IPR036271">
    <property type="entry name" value="Tet_transcr_reg_TetR-rel_C_sf"/>
</dbReference>
<dbReference type="SUPFAM" id="SSF46689">
    <property type="entry name" value="Homeodomain-like"/>
    <property type="match status" value="1"/>
</dbReference>
<name>A0A2A9EP12_9MICO</name>
<dbReference type="SUPFAM" id="SSF48498">
    <property type="entry name" value="Tetracyclin repressor-like, C-terminal domain"/>
    <property type="match status" value="1"/>
</dbReference>
<feature type="DNA-binding region" description="H-T-H motif" evidence="4">
    <location>
        <begin position="64"/>
        <end position="83"/>
    </location>
</feature>
<keyword evidence="2 4" id="KW-0238">DNA-binding</keyword>
<dbReference type="InterPro" id="IPR009057">
    <property type="entry name" value="Homeodomain-like_sf"/>
</dbReference>
<dbReference type="PANTHER" id="PTHR30055">
    <property type="entry name" value="HTH-TYPE TRANSCRIPTIONAL REGULATOR RUTR"/>
    <property type="match status" value="1"/>
</dbReference>
<dbReference type="GO" id="GO:0000976">
    <property type="term" value="F:transcription cis-regulatory region binding"/>
    <property type="evidence" value="ECO:0007669"/>
    <property type="project" value="TreeGrafter"/>
</dbReference>
<dbReference type="Gene3D" id="1.10.357.10">
    <property type="entry name" value="Tetracycline Repressor, domain 2"/>
    <property type="match status" value="1"/>
</dbReference>
<evidence type="ECO:0000259" key="5">
    <source>
        <dbReference type="PROSITE" id="PS50977"/>
    </source>
</evidence>
<dbReference type="OrthoDB" id="2570341at2"/>
<keyword evidence="3" id="KW-0804">Transcription</keyword>
<keyword evidence="1" id="KW-0805">Transcription regulation</keyword>
<evidence type="ECO:0000256" key="2">
    <source>
        <dbReference type="ARBA" id="ARBA00023125"/>
    </source>
</evidence>
<dbReference type="GO" id="GO:0003700">
    <property type="term" value="F:DNA-binding transcription factor activity"/>
    <property type="evidence" value="ECO:0007669"/>
    <property type="project" value="TreeGrafter"/>
</dbReference>
<evidence type="ECO:0000313" key="7">
    <source>
        <dbReference type="Proteomes" id="UP000222106"/>
    </source>
</evidence>
<dbReference type="PROSITE" id="PS50977">
    <property type="entry name" value="HTH_TETR_2"/>
    <property type="match status" value="1"/>
</dbReference>
<dbReference type="Gene3D" id="1.10.10.60">
    <property type="entry name" value="Homeodomain-like"/>
    <property type="match status" value="1"/>
</dbReference>
<evidence type="ECO:0000256" key="3">
    <source>
        <dbReference type="ARBA" id="ARBA00023163"/>
    </source>
</evidence>
<dbReference type="Pfam" id="PF02909">
    <property type="entry name" value="TetR_C_1"/>
    <property type="match status" value="1"/>
</dbReference>
<proteinExistence type="predicted"/>
<keyword evidence="7" id="KW-1185">Reference proteome</keyword>
<sequence>MIQNVPVPSPRTSTGDPARTIALLWRHSLDERASARGPRQRLSLDTIVDTAVELADTDGLDAVTMRRVATAVGTAPMTLYTYVPGKAELLDLMLDHVYSQMLRRTTAERPWRERVREVVLENRALFERHPWAATVSTTRPALGPGALAKYEHELAALDGLGLDDVTMDAALAWVLAFVQGWARTAADAAAARRDSALDEQQWWESAGPLLGQVVDPGAFPLASRVGSAAGQAQGAAWEAGRAFDFGLARVLDGLAALIER</sequence>
<dbReference type="InterPro" id="IPR004111">
    <property type="entry name" value="Repressor_TetR_C"/>
</dbReference>
<dbReference type="Proteomes" id="UP000222106">
    <property type="component" value="Unassembled WGS sequence"/>
</dbReference>
<evidence type="ECO:0000313" key="6">
    <source>
        <dbReference type="EMBL" id="PFG39980.1"/>
    </source>
</evidence>
<dbReference type="InterPro" id="IPR050109">
    <property type="entry name" value="HTH-type_TetR-like_transc_reg"/>
</dbReference>
<gene>
    <name evidence="6" type="ORF">ATJ97_2500</name>
</gene>
<evidence type="ECO:0000256" key="1">
    <source>
        <dbReference type="ARBA" id="ARBA00023015"/>
    </source>
</evidence>
<protein>
    <submittedName>
        <fullName evidence="6">TetR family transcriptional regulator</fullName>
    </submittedName>
</protein>
<dbReference type="GO" id="GO:0045892">
    <property type="term" value="P:negative regulation of DNA-templated transcription"/>
    <property type="evidence" value="ECO:0007669"/>
    <property type="project" value="InterPro"/>
</dbReference>
<dbReference type="EMBL" id="PDJI01000004">
    <property type="protein sequence ID" value="PFG39980.1"/>
    <property type="molecule type" value="Genomic_DNA"/>
</dbReference>